<name>A0A1D2M903_ORCCI</name>
<accession>A0A1D2M903</accession>
<reference evidence="1 2" key="1">
    <citation type="journal article" date="2016" name="Genome Biol. Evol.">
        <title>Gene Family Evolution Reflects Adaptation to Soil Environmental Stressors in the Genome of the Collembolan Orchesella cincta.</title>
        <authorList>
            <person name="Faddeeva-Vakhrusheva A."/>
            <person name="Derks M.F."/>
            <person name="Anvar S.Y."/>
            <person name="Agamennone V."/>
            <person name="Suring W."/>
            <person name="Smit S."/>
            <person name="van Straalen N.M."/>
            <person name="Roelofs D."/>
        </authorList>
    </citation>
    <scope>NUCLEOTIDE SEQUENCE [LARGE SCALE GENOMIC DNA]</scope>
    <source>
        <tissue evidence="1">Mixed pool</tissue>
    </source>
</reference>
<organism evidence="1 2">
    <name type="scientific">Orchesella cincta</name>
    <name type="common">Springtail</name>
    <name type="synonym">Podura cincta</name>
    <dbReference type="NCBI Taxonomy" id="48709"/>
    <lineage>
        <taxon>Eukaryota</taxon>
        <taxon>Metazoa</taxon>
        <taxon>Ecdysozoa</taxon>
        <taxon>Arthropoda</taxon>
        <taxon>Hexapoda</taxon>
        <taxon>Collembola</taxon>
        <taxon>Entomobryomorpha</taxon>
        <taxon>Entomobryoidea</taxon>
        <taxon>Orchesellidae</taxon>
        <taxon>Orchesellinae</taxon>
        <taxon>Orchesella</taxon>
    </lineage>
</organism>
<protein>
    <submittedName>
        <fullName evidence="1">Uncharacterized protein</fullName>
    </submittedName>
</protein>
<evidence type="ECO:0000313" key="1">
    <source>
        <dbReference type="EMBL" id="ODM89384.1"/>
    </source>
</evidence>
<sequence length="515" mass="60231">MDWSVILWILCSSPPSPKLRWEVGTRPSATVQRHDCQEPALHSRLHDKIQDVRDLIQDCQAAWDEAKRTELTLPTNETINRCADKKEELLGYINSTKYEQDVKFALLDALNIIISTFIISFHYDFHNGQKIPELPDSQSEYQVRLAPFPKMFQEVKLRDIEIDYMLWLTDEKISNPDTKPSPLYFIYVRELVFDKKMVTPNYRDLWSRTNPLSLTNMKDAVGNLTKQTHQEFMEDSNWETKYNQWRVDYSTFSRKEFDNFKTNAENLFDKNFRADLLNPEDPPHLYEWRKNNNNKAIFDMLLAWDRLDEALEELRCFHFISYAHFRPETLKMAQRDLNTTTLFNGSSISLGQPCVNAIYPDNATGIWSYSLTPPTCTLENNEICAPRPLSQFEEPDDPLRGGMSVLKPKWVFRINPNDERCYGQRTWVIQQFACRCGFRTDCGADLETKISCPLQPKDWEDRRQCRGSVGYPCRTLPLAPGKHNESCVTEYCDMEENSCEDRPWFSSLWGHGVTL</sequence>
<dbReference type="Proteomes" id="UP000094527">
    <property type="component" value="Unassembled WGS sequence"/>
</dbReference>
<comment type="caution">
    <text evidence="1">The sequence shown here is derived from an EMBL/GenBank/DDBJ whole genome shotgun (WGS) entry which is preliminary data.</text>
</comment>
<gene>
    <name evidence="1" type="ORF">Ocin01_17299</name>
</gene>
<keyword evidence="2" id="KW-1185">Reference proteome</keyword>
<proteinExistence type="predicted"/>
<dbReference type="EMBL" id="LJIJ01002685">
    <property type="protein sequence ID" value="ODM89384.1"/>
    <property type="molecule type" value="Genomic_DNA"/>
</dbReference>
<dbReference type="AlphaFoldDB" id="A0A1D2M903"/>
<evidence type="ECO:0000313" key="2">
    <source>
        <dbReference type="Proteomes" id="UP000094527"/>
    </source>
</evidence>